<keyword evidence="2" id="KW-0812">Transmembrane</keyword>
<accession>D8LG96</accession>
<name>D8LG96_ECTSI</name>
<dbReference type="InParanoid" id="D8LG96"/>
<dbReference type="Proteomes" id="UP000002630">
    <property type="component" value="Linkage Group LG12"/>
</dbReference>
<protein>
    <submittedName>
        <fullName evidence="3">Uncharacterized protein</fullName>
    </submittedName>
</protein>
<keyword evidence="2" id="KW-1133">Transmembrane helix</keyword>
<sequence length="340" mass="37049">MIAEVILSITLSLILARTLFAMDAIRDIRGYKSVVCRAAKAAHSLQQPSSSSQGGRRPSLPSNDAVSTPRARTHSAGSPQVRFLHITLLVTHVVSVMAVVAALFKYTLPVTVENCTATHKVLVSMLLLYDASLLTFLLAKVHVTNGHRKLAWWETAIVWISRGYAWIYLPIVAVAIPYQFRGGTNDERTFCINGYNMDDDADEVHENIRGYGSNMGSLIIQFVLLLILFVRPLLVRLEGSQSGEAIYRRVVIKNITCTIAVVTAYAVTTVVVIAALLRQNNDSNTIALPLGFTSCWKACSLELCTWPSSSKEGPSDLETAMTGDSSGSGTAANNHNRDVP</sequence>
<feature type="compositionally biased region" description="Low complexity" evidence="1">
    <location>
        <begin position="45"/>
        <end position="62"/>
    </location>
</feature>
<feature type="region of interest" description="Disordered" evidence="1">
    <location>
        <begin position="308"/>
        <end position="340"/>
    </location>
</feature>
<feature type="transmembrane region" description="Helical" evidence="2">
    <location>
        <begin position="215"/>
        <end position="234"/>
    </location>
</feature>
<evidence type="ECO:0000256" key="2">
    <source>
        <dbReference type="SAM" id="Phobius"/>
    </source>
</evidence>
<feature type="transmembrane region" description="Helical" evidence="2">
    <location>
        <begin position="124"/>
        <end position="143"/>
    </location>
</feature>
<feature type="region of interest" description="Disordered" evidence="1">
    <location>
        <begin position="45"/>
        <end position="74"/>
    </location>
</feature>
<gene>
    <name evidence="3" type="ORF">Esi_0158_0057</name>
</gene>
<dbReference type="AlphaFoldDB" id="D8LG96"/>
<organism evidence="3 4">
    <name type="scientific">Ectocarpus siliculosus</name>
    <name type="common">Brown alga</name>
    <name type="synonym">Conferva siliculosa</name>
    <dbReference type="NCBI Taxonomy" id="2880"/>
    <lineage>
        <taxon>Eukaryota</taxon>
        <taxon>Sar</taxon>
        <taxon>Stramenopiles</taxon>
        <taxon>Ochrophyta</taxon>
        <taxon>PX clade</taxon>
        <taxon>Phaeophyceae</taxon>
        <taxon>Ectocarpales</taxon>
        <taxon>Ectocarpaceae</taxon>
        <taxon>Ectocarpus</taxon>
    </lineage>
</organism>
<feature type="transmembrane region" description="Helical" evidence="2">
    <location>
        <begin position="255"/>
        <end position="277"/>
    </location>
</feature>
<feature type="transmembrane region" description="Helical" evidence="2">
    <location>
        <begin position="6"/>
        <end position="25"/>
    </location>
</feature>
<evidence type="ECO:0000256" key="1">
    <source>
        <dbReference type="SAM" id="MobiDB-lite"/>
    </source>
</evidence>
<feature type="transmembrane region" description="Helical" evidence="2">
    <location>
        <begin position="83"/>
        <end position="104"/>
    </location>
</feature>
<proteinExistence type="predicted"/>
<keyword evidence="2" id="KW-0472">Membrane</keyword>
<evidence type="ECO:0000313" key="3">
    <source>
        <dbReference type="EMBL" id="CBN78995.1"/>
    </source>
</evidence>
<dbReference type="EMBL" id="FN648129">
    <property type="protein sequence ID" value="CBN78995.1"/>
    <property type="molecule type" value="Genomic_DNA"/>
</dbReference>
<evidence type="ECO:0000313" key="4">
    <source>
        <dbReference type="Proteomes" id="UP000002630"/>
    </source>
</evidence>
<reference evidence="3 4" key="1">
    <citation type="journal article" date="2010" name="Nature">
        <title>The Ectocarpus genome and the independent evolution of multicellularity in brown algae.</title>
        <authorList>
            <person name="Cock J.M."/>
            <person name="Sterck L."/>
            <person name="Rouze P."/>
            <person name="Scornet D."/>
            <person name="Allen A.E."/>
            <person name="Amoutzias G."/>
            <person name="Anthouard V."/>
            <person name="Artiguenave F."/>
            <person name="Aury J.M."/>
            <person name="Badger J.H."/>
            <person name="Beszteri B."/>
            <person name="Billiau K."/>
            <person name="Bonnet E."/>
            <person name="Bothwell J.H."/>
            <person name="Bowler C."/>
            <person name="Boyen C."/>
            <person name="Brownlee C."/>
            <person name="Carrano C.J."/>
            <person name="Charrier B."/>
            <person name="Cho G.Y."/>
            <person name="Coelho S.M."/>
            <person name="Collen J."/>
            <person name="Corre E."/>
            <person name="Da Silva C."/>
            <person name="Delage L."/>
            <person name="Delaroque N."/>
            <person name="Dittami S.M."/>
            <person name="Doulbeau S."/>
            <person name="Elias M."/>
            <person name="Farnham G."/>
            <person name="Gachon C.M."/>
            <person name="Gschloessl B."/>
            <person name="Heesch S."/>
            <person name="Jabbari K."/>
            <person name="Jubin C."/>
            <person name="Kawai H."/>
            <person name="Kimura K."/>
            <person name="Kloareg B."/>
            <person name="Kupper F.C."/>
            <person name="Lang D."/>
            <person name="Le Bail A."/>
            <person name="Leblanc C."/>
            <person name="Lerouge P."/>
            <person name="Lohr M."/>
            <person name="Lopez P.J."/>
            <person name="Martens C."/>
            <person name="Maumus F."/>
            <person name="Michel G."/>
            <person name="Miranda-Saavedra D."/>
            <person name="Morales J."/>
            <person name="Moreau H."/>
            <person name="Motomura T."/>
            <person name="Nagasato C."/>
            <person name="Napoli C.A."/>
            <person name="Nelson D.R."/>
            <person name="Nyvall-Collen P."/>
            <person name="Peters A.F."/>
            <person name="Pommier C."/>
            <person name="Potin P."/>
            <person name="Poulain J."/>
            <person name="Quesneville H."/>
            <person name="Read B."/>
            <person name="Rensing S.A."/>
            <person name="Ritter A."/>
            <person name="Rousvoal S."/>
            <person name="Samanta M."/>
            <person name="Samson G."/>
            <person name="Schroeder D.C."/>
            <person name="Segurens B."/>
            <person name="Strittmatter M."/>
            <person name="Tonon T."/>
            <person name="Tregear J.W."/>
            <person name="Valentin K."/>
            <person name="von Dassow P."/>
            <person name="Yamagishi T."/>
            <person name="Van de Peer Y."/>
            <person name="Wincker P."/>
        </authorList>
    </citation>
    <scope>NUCLEOTIDE SEQUENCE [LARGE SCALE GENOMIC DNA]</scope>
    <source>
        <strain evidence="4">Ec32 / CCAP1310/4</strain>
    </source>
</reference>
<dbReference type="EMBL" id="FN649737">
    <property type="protein sequence ID" value="CBN78995.1"/>
    <property type="molecule type" value="Genomic_DNA"/>
</dbReference>
<feature type="transmembrane region" description="Helical" evidence="2">
    <location>
        <begin position="163"/>
        <end position="180"/>
    </location>
</feature>
<dbReference type="OrthoDB" id="10377417at2759"/>
<feature type="compositionally biased region" description="Polar residues" evidence="1">
    <location>
        <begin position="322"/>
        <end position="334"/>
    </location>
</feature>
<keyword evidence="4" id="KW-1185">Reference proteome</keyword>